<keyword evidence="9" id="KW-0968">Cytoplasmic vesicle</keyword>
<keyword evidence="6 11" id="KW-0653">Protein transport</keyword>
<dbReference type="GO" id="GO:0005794">
    <property type="term" value="C:Golgi apparatus"/>
    <property type="evidence" value="ECO:0007669"/>
    <property type="project" value="UniProtKB-SubCell"/>
</dbReference>
<feature type="region of interest" description="Disordered" evidence="12">
    <location>
        <begin position="640"/>
        <end position="700"/>
    </location>
</feature>
<keyword evidence="8 11" id="KW-0472">Membrane</keyword>
<evidence type="ECO:0000313" key="14">
    <source>
        <dbReference type="Ensembl" id="ENSHHUP00000067532.1"/>
    </source>
</evidence>
<dbReference type="Pfam" id="PF24080">
    <property type="entry name" value="AP3B1_C_2"/>
    <property type="match status" value="1"/>
</dbReference>
<feature type="domain" description="AP-3 complex subunit beta C-terminal" evidence="13">
    <location>
        <begin position="698"/>
        <end position="832"/>
    </location>
</feature>
<evidence type="ECO:0000256" key="4">
    <source>
        <dbReference type="ARBA" id="ARBA00022448"/>
    </source>
</evidence>
<dbReference type="InterPro" id="IPR056314">
    <property type="entry name" value="AP3B1/2_C"/>
</dbReference>
<dbReference type="SMART" id="SM01355">
    <property type="entry name" value="AP3B1_C"/>
    <property type="match status" value="1"/>
</dbReference>
<dbReference type="AlphaFoldDB" id="A0A4W5PVD2"/>
<reference evidence="14" key="3">
    <citation type="submission" date="2025-09" db="UniProtKB">
        <authorList>
            <consortium name="Ensembl"/>
        </authorList>
    </citation>
    <scope>IDENTIFICATION</scope>
</reference>
<dbReference type="InterPro" id="IPR002553">
    <property type="entry name" value="Clathrin/coatomer_adapt-like_N"/>
</dbReference>
<name>A0A4W5PVD2_9TELE</name>
<dbReference type="SUPFAM" id="SSF48371">
    <property type="entry name" value="ARM repeat"/>
    <property type="match status" value="1"/>
</dbReference>
<evidence type="ECO:0000256" key="9">
    <source>
        <dbReference type="ARBA" id="ARBA00023329"/>
    </source>
</evidence>
<evidence type="ECO:0000256" key="5">
    <source>
        <dbReference type="ARBA" id="ARBA00022553"/>
    </source>
</evidence>
<evidence type="ECO:0000259" key="13">
    <source>
        <dbReference type="SMART" id="SM01355"/>
    </source>
</evidence>
<evidence type="ECO:0000256" key="3">
    <source>
        <dbReference type="ARBA" id="ARBA00006613"/>
    </source>
</evidence>
<dbReference type="InterPro" id="IPR029390">
    <property type="entry name" value="AP3B_C"/>
</dbReference>
<comment type="similarity">
    <text evidence="3 11">Belongs to the adaptor complexes large subunit family.</text>
</comment>
<evidence type="ECO:0000256" key="6">
    <source>
        <dbReference type="ARBA" id="ARBA00022927"/>
    </source>
</evidence>
<comment type="subcellular location">
    <subcellularLocation>
        <location evidence="1">Cytoplasmic vesicle</location>
        <location evidence="1">Clathrin-coated vesicle membrane</location>
        <topology evidence="1">Peripheral membrane protein</topology>
        <orientation evidence="1">Cytoplasmic side</orientation>
    </subcellularLocation>
    <subcellularLocation>
        <location evidence="2">Golgi apparatus</location>
    </subcellularLocation>
</comment>
<evidence type="ECO:0000313" key="15">
    <source>
        <dbReference type="Proteomes" id="UP000314982"/>
    </source>
</evidence>
<evidence type="ECO:0000256" key="12">
    <source>
        <dbReference type="SAM" id="MobiDB-lite"/>
    </source>
</evidence>
<dbReference type="GO" id="GO:0030123">
    <property type="term" value="C:AP-3 adaptor complex"/>
    <property type="evidence" value="ECO:0007669"/>
    <property type="project" value="UniProtKB-UniRule"/>
</dbReference>
<comment type="function">
    <text evidence="10">Subunit of non-clathrin- and clathrin-associated adaptor protein complex 3 (AP-3) that plays a role in protein sorting in the late-Golgi/trans-Golgi network (TGN) and/or endosomes. The AP complexes mediate both the recruitment of clathrin to membranes and the recognition of sorting signals within the cytosolic tails of transmembrane cargo molecules. AP-3 appears to be involved in the sorting of a subset of transmembrane proteins targeted to lysosomes and lysosome-related organelles. In concert with the BLOC-1 complex, AP-3 is required to target cargos into vesicles assembled at cell bodies for delivery into neurites and nerve terminals.</text>
</comment>
<evidence type="ECO:0000256" key="11">
    <source>
        <dbReference type="PIRNR" id="PIRNR037096"/>
    </source>
</evidence>
<organism evidence="14 15">
    <name type="scientific">Hucho hucho</name>
    <name type="common">huchen</name>
    <dbReference type="NCBI Taxonomy" id="62062"/>
    <lineage>
        <taxon>Eukaryota</taxon>
        <taxon>Metazoa</taxon>
        <taxon>Chordata</taxon>
        <taxon>Craniata</taxon>
        <taxon>Vertebrata</taxon>
        <taxon>Euteleostomi</taxon>
        <taxon>Actinopterygii</taxon>
        <taxon>Neopterygii</taxon>
        <taxon>Teleostei</taxon>
        <taxon>Protacanthopterygii</taxon>
        <taxon>Salmoniformes</taxon>
        <taxon>Salmonidae</taxon>
        <taxon>Salmoninae</taxon>
        <taxon>Hucho</taxon>
    </lineage>
</organism>
<dbReference type="InterPro" id="IPR026740">
    <property type="entry name" value="AP3_beta"/>
</dbReference>
<evidence type="ECO:0000256" key="10">
    <source>
        <dbReference type="ARBA" id="ARBA00023570"/>
    </source>
</evidence>
<evidence type="ECO:0000256" key="7">
    <source>
        <dbReference type="ARBA" id="ARBA00023034"/>
    </source>
</evidence>
<dbReference type="InterPro" id="IPR011989">
    <property type="entry name" value="ARM-like"/>
</dbReference>
<dbReference type="Pfam" id="PF01602">
    <property type="entry name" value="Adaptin_N"/>
    <property type="match status" value="1"/>
</dbReference>
<dbReference type="Gene3D" id="1.25.10.10">
    <property type="entry name" value="Leucine-rich Repeat Variant"/>
    <property type="match status" value="1"/>
</dbReference>
<dbReference type="Proteomes" id="UP000314982">
    <property type="component" value="Unassembled WGS sequence"/>
</dbReference>
<keyword evidence="7" id="KW-0333">Golgi apparatus</keyword>
<protein>
    <recommendedName>
        <fullName evidence="11">AP-3 complex subunit beta</fullName>
    </recommendedName>
</protein>
<reference evidence="15" key="1">
    <citation type="submission" date="2018-06" db="EMBL/GenBank/DDBJ databases">
        <title>Genome assembly of Danube salmon.</title>
        <authorList>
            <person name="Macqueen D.J."/>
            <person name="Gundappa M.K."/>
        </authorList>
    </citation>
    <scope>NUCLEOTIDE SEQUENCE [LARGE SCALE GENOMIC DNA]</scope>
</reference>
<dbReference type="GO" id="GO:0030665">
    <property type="term" value="C:clathrin-coated vesicle membrane"/>
    <property type="evidence" value="ECO:0007669"/>
    <property type="project" value="UniProtKB-SubCell"/>
</dbReference>
<evidence type="ECO:0000256" key="1">
    <source>
        <dbReference type="ARBA" id="ARBA00004145"/>
    </source>
</evidence>
<dbReference type="InterPro" id="IPR026739">
    <property type="entry name" value="AP_beta"/>
</dbReference>
<dbReference type="Ensembl" id="ENSHHUT00000069806.1">
    <property type="protein sequence ID" value="ENSHHUP00000067532.1"/>
    <property type="gene ID" value="ENSHHUG00000039660.1"/>
</dbReference>
<dbReference type="GeneTree" id="ENSGT00940000156817"/>
<feature type="compositionally biased region" description="Low complexity" evidence="12">
    <location>
        <begin position="651"/>
        <end position="666"/>
    </location>
</feature>
<feature type="compositionally biased region" description="Acidic residues" evidence="12">
    <location>
        <begin position="667"/>
        <end position="685"/>
    </location>
</feature>
<keyword evidence="15" id="KW-1185">Reference proteome</keyword>
<sequence>SGYINPVTTWSQSISYYSVRNSEKLHLMIARGKNASDLFPAVVKNVACKNIEVKKLVYVYLVRYAEEQQDLALLSISTFQRGLKDPNQLIRASALRVLSSIRVTIIVPIMMLAIKEAASDMSPYVRKTAAHAIPKLYSLDPEQKDCLIEVIEKLLADKTTLVAGSVVMAFEEVCPERIDLIHKNYRKLCNLLIDVEEWGQVVIINMLTRYARTQFLNPNMNVSTTEATAIVRRKPYVMDPDHRLLLRNTKPLLQSRNAAVVMAVAQLYFHLAPKAEVGVIAKALVRLMRSHSEVQYVVLQNVATMSIKRRGMFEPYLKSFYIRSTDPTQIKVLKLEVLTNLANETNISTILREFQTYIKSNDKDFVAATIQAIGRCATNIGEVRDTCLNGLVQLLSNRDELVVAESVVVIKKLLQMQPEQHSDIIKHMAKLTDNIQVPMARASILWLIGEYCEHVPKIAPDVLRKMAKTFTNEEDIVKLQIINLAAKLYLTNSKQTKLLTQYVLNLAKYDQNYDIRDRARFIRQLIVPTDKSGALSKYAKKLFLALKPAPVLESPFKDRDHFQLGSLSHLLNAKAGGYQVLPDWPEAAPDPSVRNVEVKESVRAVETVTARDRGPLGAPQNQRGARGAICVGWDEYKPFLSSPPPASDTASGSESGSGSEESGSGSESEESNEESESASEEDEEEEGKKKKKNVEKIKARKPVPESVQMFATICKPAWLNMQFLLNPLPVSVPQTIVPSGNLKTYELLHRITGEGLSVEYCFSRQPFSPDPHMVAVKIQFTNSATSEAKSLHVEDAKLQSGMRIKEFPEIEVLPAGETVSVVMGIDFCDSTQAANFQLCTHTRKFFVSIQPPVGELMMPIFMTENEFKKEQGQLMGMNEITEKLTLEEKCQGEHAIVQRVTTAANLSRVPCGSDKECRFAGKTVTSGSLVLVSVVTKENGAAQLTVNCEKMVIGTMLVKDILQALTQ</sequence>
<keyword evidence="4 11" id="KW-0813">Transport</keyword>
<evidence type="ECO:0000256" key="2">
    <source>
        <dbReference type="ARBA" id="ARBA00004555"/>
    </source>
</evidence>
<dbReference type="PIRSF" id="PIRSF037096">
    <property type="entry name" value="AP3_complex_beta"/>
    <property type="match status" value="1"/>
</dbReference>
<proteinExistence type="inferred from homology"/>
<keyword evidence="5" id="KW-0597">Phosphoprotein</keyword>
<feature type="compositionally biased region" description="Basic residues" evidence="12">
    <location>
        <begin position="689"/>
        <end position="700"/>
    </location>
</feature>
<dbReference type="GO" id="GO:0006886">
    <property type="term" value="P:intracellular protein transport"/>
    <property type="evidence" value="ECO:0007669"/>
    <property type="project" value="InterPro"/>
</dbReference>
<dbReference type="GO" id="GO:0016192">
    <property type="term" value="P:vesicle-mediated transport"/>
    <property type="evidence" value="ECO:0007669"/>
    <property type="project" value="InterPro"/>
</dbReference>
<accession>A0A4W5PVD2</accession>
<dbReference type="Pfam" id="PF14796">
    <property type="entry name" value="AP3B1_C"/>
    <property type="match status" value="1"/>
</dbReference>
<dbReference type="PANTHER" id="PTHR11134">
    <property type="entry name" value="ADAPTOR COMPLEX SUBUNIT BETA FAMILY MEMBER"/>
    <property type="match status" value="1"/>
</dbReference>
<evidence type="ECO:0000256" key="8">
    <source>
        <dbReference type="ARBA" id="ARBA00023136"/>
    </source>
</evidence>
<dbReference type="FunFam" id="1.25.10.10:FF:000023">
    <property type="entry name" value="AP-3 complex subunit beta"/>
    <property type="match status" value="1"/>
</dbReference>
<dbReference type="InterPro" id="IPR016024">
    <property type="entry name" value="ARM-type_fold"/>
</dbReference>
<reference evidence="14" key="2">
    <citation type="submission" date="2025-08" db="UniProtKB">
        <authorList>
            <consortium name="Ensembl"/>
        </authorList>
    </citation>
    <scope>IDENTIFICATION</scope>
</reference>